<dbReference type="Proteomes" id="UP000676169">
    <property type="component" value="Chromosome"/>
</dbReference>
<organism evidence="2 3">
    <name type="scientific">Luteolibacter ambystomatis</name>
    <dbReference type="NCBI Taxonomy" id="2824561"/>
    <lineage>
        <taxon>Bacteria</taxon>
        <taxon>Pseudomonadati</taxon>
        <taxon>Verrucomicrobiota</taxon>
        <taxon>Verrucomicrobiia</taxon>
        <taxon>Verrucomicrobiales</taxon>
        <taxon>Verrucomicrobiaceae</taxon>
        <taxon>Luteolibacter</taxon>
    </lineage>
</organism>
<evidence type="ECO:0000313" key="2">
    <source>
        <dbReference type="EMBL" id="QUE52285.1"/>
    </source>
</evidence>
<keyword evidence="3" id="KW-1185">Reference proteome</keyword>
<dbReference type="RefSeq" id="WP_211633100.1">
    <property type="nucleotide sequence ID" value="NZ_CP073100.1"/>
</dbReference>
<dbReference type="AlphaFoldDB" id="A0A975PG44"/>
<dbReference type="EMBL" id="CP073100">
    <property type="protein sequence ID" value="QUE52285.1"/>
    <property type="molecule type" value="Genomic_DNA"/>
</dbReference>
<evidence type="ECO:0000313" key="3">
    <source>
        <dbReference type="Proteomes" id="UP000676169"/>
    </source>
</evidence>
<feature type="region of interest" description="Disordered" evidence="1">
    <location>
        <begin position="48"/>
        <end position="80"/>
    </location>
</feature>
<feature type="compositionally biased region" description="Low complexity" evidence="1">
    <location>
        <begin position="48"/>
        <end position="73"/>
    </location>
</feature>
<reference evidence="2" key="1">
    <citation type="submission" date="2021-04" db="EMBL/GenBank/DDBJ databases">
        <title>Luteolibacter sp. 32A isolated from the skin of an Anderson's salamander (Ambystoma andersonii).</title>
        <authorList>
            <person name="Spergser J."/>
            <person name="Busse H.-J."/>
        </authorList>
    </citation>
    <scope>NUCLEOTIDE SEQUENCE</scope>
    <source>
        <strain evidence="2">32A</strain>
    </source>
</reference>
<protein>
    <submittedName>
        <fullName evidence="2">Uncharacterized protein</fullName>
    </submittedName>
</protein>
<gene>
    <name evidence="2" type="ORF">KBB96_05180</name>
</gene>
<proteinExistence type="predicted"/>
<dbReference type="KEGG" id="lamb:KBB96_05180"/>
<evidence type="ECO:0000256" key="1">
    <source>
        <dbReference type="SAM" id="MobiDB-lite"/>
    </source>
</evidence>
<accession>A0A975PG44</accession>
<name>A0A975PG44_9BACT</name>
<dbReference type="PROSITE" id="PS51257">
    <property type="entry name" value="PROKAR_LIPOPROTEIN"/>
    <property type="match status" value="1"/>
</dbReference>
<sequence>MKPSFVSLALVAGGFVAGCLMTYHLVGPKSGYAVNGAPLVPQFQQSSSFPSAASESAPGSSRPRSGGTVSRPGASATKPAPATDELLDALFKNRPIQPLSGGYALNDSICDFLSITAPDRITLDEALHAALQDLQALQLENIHLVESGDKETRFVINSFPEEGKRRKEQLLKQIQETLGSERSALFMRIADRELGNSFLNFGASDAKISISTLGSLERPSYQTHLVVGGEARLFETDAVPDLLKGIITTD</sequence>